<evidence type="ECO:0000313" key="4">
    <source>
        <dbReference type="Proteomes" id="UP000008710"/>
    </source>
</evidence>
<dbReference type="Proteomes" id="UP000008710">
    <property type="component" value="Chromosome"/>
</dbReference>
<gene>
    <name evidence="3" type="ordered locus">RHA1_ro03156</name>
</gene>
<name>Q0SBX7_RHOJR</name>
<dbReference type="Pfam" id="PF09203">
    <property type="entry name" value="MspA"/>
    <property type="match status" value="1"/>
</dbReference>
<proteinExistence type="predicted"/>
<dbReference type="OrthoDB" id="4406952at2"/>
<reference evidence="4" key="1">
    <citation type="journal article" date="2006" name="Proc. Natl. Acad. Sci. U.S.A.">
        <title>The complete genome of Rhodococcus sp. RHA1 provides insights into a catabolic powerhouse.</title>
        <authorList>
            <person name="McLeod M.P."/>
            <person name="Warren R.L."/>
            <person name="Hsiao W.W.L."/>
            <person name="Araki N."/>
            <person name="Myhre M."/>
            <person name="Fernandes C."/>
            <person name="Miyazawa D."/>
            <person name="Wong W."/>
            <person name="Lillquist A.L."/>
            <person name="Wang D."/>
            <person name="Dosanjh M."/>
            <person name="Hara H."/>
            <person name="Petrescu A."/>
            <person name="Morin R.D."/>
            <person name="Yang G."/>
            <person name="Stott J.M."/>
            <person name="Schein J.E."/>
            <person name="Shin H."/>
            <person name="Smailus D."/>
            <person name="Siddiqui A.S."/>
            <person name="Marra M.A."/>
            <person name="Jones S.J.M."/>
            <person name="Holt R."/>
            <person name="Brinkman F.S.L."/>
            <person name="Miyauchi K."/>
            <person name="Fukuda M."/>
            <person name="Davies J.E."/>
            <person name="Mohn W.W."/>
            <person name="Eltis L.D."/>
        </authorList>
    </citation>
    <scope>NUCLEOTIDE SEQUENCE [LARGE SCALE GENOMIC DNA]</scope>
    <source>
        <strain evidence="4">RHA1</strain>
    </source>
</reference>
<dbReference type="InterPro" id="IPR015286">
    <property type="entry name" value="Porin_fam_mycobact-type"/>
</dbReference>
<dbReference type="KEGG" id="rha:RHA1_ro03156"/>
<dbReference type="SUPFAM" id="SSF56959">
    <property type="entry name" value="Leukocidin-like"/>
    <property type="match status" value="1"/>
</dbReference>
<protein>
    <recommendedName>
        <fullName evidence="5">Porin protein</fullName>
    </recommendedName>
</protein>
<feature type="compositionally biased region" description="Basic and acidic residues" evidence="2">
    <location>
        <begin position="45"/>
        <end position="59"/>
    </location>
</feature>
<dbReference type="InterPro" id="IPR036435">
    <property type="entry name" value="Leukocidin/porin_MspA_sf"/>
</dbReference>
<evidence type="ECO:0000256" key="1">
    <source>
        <dbReference type="ARBA" id="ARBA00022729"/>
    </source>
</evidence>
<feature type="region of interest" description="Disordered" evidence="2">
    <location>
        <begin position="24"/>
        <end position="62"/>
    </location>
</feature>
<dbReference type="Gene3D" id="2.60.40.1650">
    <property type="entry name" value="Porin MspA (Ig-like beta-sandwich domain)"/>
    <property type="match status" value="2"/>
</dbReference>
<dbReference type="eggNOG" id="ENOG5031E99">
    <property type="taxonomic scope" value="Bacteria"/>
</dbReference>
<organism evidence="3 4">
    <name type="scientific">Rhodococcus jostii (strain RHA1)</name>
    <dbReference type="NCBI Taxonomy" id="101510"/>
    <lineage>
        <taxon>Bacteria</taxon>
        <taxon>Bacillati</taxon>
        <taxon>Actinomycetota</taxon>
        <taxon>Actinomycetes</taxon>
        <taxon>Mycobacteriales</taxon>
        <taxon>Nocardiaceae</taxon>
        <taxon>Rhodococcus</taxon>
    </lineage>
</organism>
<dbReference type="EMBL" id="CP000431">
    <property type="protein sequence ID" value="ABG94959.1"/>
    <property type="molecule type" value="Genomic_DNA"/>
</dbReference>
<accession>Q0SBX7</accession>
<dbReference type="AlphaFoldDB" id="Q0SBX7"/>
<sequence length="283" mass="29697">MFVVVMYSTLSVHRVLPGGRNAVAGSEYRSWPTPASSQFRSDAPPAHRSDRPHERHDMNQDNMASRLRRILSPARTVTLLGLAALTLGLGTGTANAAVIPIADSSATKTTVLGTNLEIVQSGQWLNDVIPLNGTPFDKDVFFGGNTAIKSSGGTPITAGTVDVGVEVGYMLDVSNGFSLGGKVGITPQEGLGLPVGGLPTLTMSVQTPLEGNWVVPIRPGQIVAVSLDKKTMTTGNGNVNLDNIHFQINGAGGPVSLRTYSQWTASTKETDDSFAAYGPPITL</sequence>
<keyword evidence="1" id="KW-0732">Signal</keyword>
<dbReference type="TCDB" id="1.B.24.1.7">
    <property type="family name" value="the mycobacterial porin (mbp) family"/>
</dbReference>
<dbReference type="HOGENOM" id="CLU_983100_0_0_11"/>
<evidence type="ECO:0000256" key="2">
    <source>
        <dbReference type="SAM" id="MobiDB-lite"/>
    </source>
</evidence>
<evidence type="ECO:0008006" key="5">
    <source>
        <dbReference type="Google" id="ProtNLM"/>
    </source>
</evidence>
<evidence type="ECO:0000313" key="3">
    <source>
        <dbReference type="EMBL" id="ABG94959.1"/>
    </source>
</evidence>